<dbReference type="GO" id="GO:0008233">
    <property type="term" value="F:peptidase activity"/>
    <property type="evidence" value="ECO:0007669"/>
    <property type="project" value="UniProtKB-KW"/>
</dbReference>
<keyword evidence="7" id="KW-0456">Lyase</keyword>
<evidence type="ECO:0000256" key="2">
    <source>
        <dbReference type="ARBA" id="ARBA00022670"/>
    </source>
</evidence>
<protein>
    <submittedName>
        <fullName evidence="8">Unannotated protein</fullName>
    </submittedName>
</protein>
<keyword evidence="5" id="KW-0190">Covalent protein-DNA linkage</keyword>
<keyword evidence="3" id="KW-0227">DNA damage</keyword>
<reference evidence="8" key="1">
    <citation type="submission" date="2020-05" db="EMBL/GenBank/DDBJ databases">
        <authorList>
            <person name="Chiriac C."/>
            <person name="Salcher M."/>
            <person name="Ghai R."/>
            <person name="Kavagutti S V."/>
        </authorList>
    </citation>
    <scope>NUCLEOTIDE SEQUENCE</scope>
</reference>
<dbReference type="PANTHER" id="PTHR13604:SF0">
    <property type="entry name" value="ABASIC SITE PROCESSING PROTEIN HMCES"/>
    <property type="match status" value="1"/>
</dbReference>
<comment type="similarity">
    <text evidence="1">Belongs to the SOS response-associated peptidase family.</text>
</comment>
<dbReference type="SUPFAM" id="SSF143081">
    <property type="entry name" value="BB1717-like"/>
    <property type="match status" value="1"/>
</dbReference>
<dbReference type="InterPro" id="IPR036590">
    <property type="entry name" value="SRAP-like"/>
</dbReference>
<evidence type="ECO:0000256" key="7">
    <source>
        <dbReference type="ARBA" id="ARBA00023239"/>
    </source>
</evidence>
<keyword evidence="2" id="KW-0645">Protease</keyword>
<evidence type="ECO:0000256" key="6">
    <source>
        <dbReference type="ARBA" id="ARBA00023125"/>
    </source>
</evidence>
<name>A0A6J6FRX9_9ZZZZ</name>
<organism evidence="8">
    <name type="scientific">freshwater metagenome</name>
    <dbReference type="NCBI Taxonomy" id="449393"/>
    <lineage>
        <taxon>unclassified sequences</taxon>
        <taxon>metagenomes</taxon>
        <taxon>ecological metagenomes</taxon>
    </lineage>
</organism>
<evidence type="ECO:0000313" key="8">
    <source>
        <dbReference type="EMBL" id="CAB4587298.1"/>
    </source>
</evidence>
<keyword evidence="6" id="KW-0238">DNA-binding</keyword>
<dbReference type="InterPro" id="IPR003738">
    <property type="entry name" value="SRAP"/>
</dbReference>
<evidence type="ECO:0000256" key="1">
    <source>
        <dbReference type="ARBA" id="ARBA00008136"/>
    </source>
</evidence>
<evidence type="ECO:0000256" key="5">
    <source>
        <dbReference type="ARBA" id="ARBA00023124"/>
    </source>
</evidence>
<proteinExistence type="inferred from homology"/>
<accession>A0A6J6FRX9</accession>
<dbReference type="GO" id="GO:0003697">
    <property type="term" value="F:single-stranded DNA binding"/>
    <property type="evidence" value="ECO:0007669"/>
    <property type="project" value="InterPro"/>
</dbReference>
<dbReference type="AlphaFoldDB" id="A0A6J6FRX9"/>
<dbReference type="GO" id="GO:0016829">
    <property type="term" value="F:lyase activity"/>
    <property type="evidence" value="ECO:0007669"/>
    <property type="project" value="UniProtKB-KW"/>
</dbReference>
<sequence length="228" mass="25381">MCGRYTSTLSGEELGKYFAADEIADVEITPSWNIAPTQNVPIVLEKRDDRSRLVTTARWSLVPPFAESLTLKYPTFNARSETAAAKPTFRSAVVHQRALLPADSYYEWHTVGTTKTPHAVVHPDGELAFAGLYSWWRESPETEWVLTATILTMAAPDPIAWIHDRTPVILGAEDWGWWLDRSLDADQHFVDAAVEKSIPVASRLTAYPVNPIRGNGPELLRPANNASL</sequence>
<evidence type="ECO:0000256" key="4">
    <source>
        <dbReference type="ARBA" id="ARBA00022801"/>
    </source>
</evidence>
<keyword evidence="4" id="KW-0378">Hydrolase</keyword>
<dbReference type="GO" id="GO:0006508">
    <property type="term" value="P:proteolysis"/>
    <property type="evidence" value="ECO:0007669"/>
    <property type="project" value="UniProtKB-KW"/>
</dbReference>
<dbReference type="Gene3D" id="3.90.1680.10">
    <property type="entry name" value="SOS response associated peptidase-like"/>
    <property type="match status" value="1"/>
</dbReference>
<dbReference type="EMBL" id="CAEZUE010000024">
    <property type="protein sequence ID" value="CAB4587298.1"/>
    <property type="molecule type" value="Genomic_DNA"/>
</dbReference>
<dbReference type="PANTHER" id="PTHR13604">
    <property type="entry name" value="DC12-RELATED"/>
    <property type="match status" value="1"/>
</dbReference>
<gene>
    <name evidence="8" type="ORF">UFOPK1788_00310</name>
</gene>
<dbReference type="GO" id="GO:0106300">
    <property type="term" value="P:protein-DNA covalent cross-linking repair"/>
    <property type="evidence" value="ECO:0007669"/>
    <property type="project" value="InterPro"/>
</dbReference>
<dbReference type="Pfam" id="PF02586">
    <property type="entry name" value="SRAP"/>
    <property type="match status" value="1"/>
</dbReference>
<evidence type="ECO:0000256" key="3">
    <source>
        <dbReference type="ARBA" id="ARBA00022763"/>
    </source>
</evidence>